<reference evidence="1" key="2">
    <citation type="journal article" date="2001" name="J. Bacteriol.">
        <title>Identification and distribution of new insertion sequences in the genome of alkaliphilic Bacillus halodurans C-125.</title>
        <authorList>
            <person name="Takami H."/>
            <person name="Han C."/>
            <person name="Takaki Y."/>
            <person name="Ohtsubo E."/>
        </authorList>
    </citation>
    <scope>NUCLEOTIDE SEQUENCE</scope>
    <source>
        <strain evidence="1">AH-101</strain>
    </source>
</reference>
<protein>
    <submittedName>
        <fullName evidence="1">N-terminal region of transposase of IS654</fullName>
    </submittedName>
</protein>
<name>Q75TW0_ALKHA</name>
<reference evidence="1" key="3">
    <citation type="journal article" date="2004" name="DNA Res.">
        <title>Wide-range distribution of insertion sequences identified in B. halodurans among bacilli and a new transposon disseminated in alkaliphilic and thermophilic bacilli.</title>
        <authorList>
            <person name="Takami H."/>
            <person name="Matsuki A."/>
            <person name="Takaki Y."/>
        </authorList>
    </citation>
    <scope>NUCLEOTIDE SEQUENCE</scope>
    <source>
        <strain evidence="1">AH-101</strain>
    </source>
</reference>
<reference evidence="1" key="1">
    <citation type="journal article" date="2000" name="Nucleic Acids Res.">
        <title>Complete genome sequence of the alkaliphilic bacterium Bacillus halodurans and genomic sequence comparison with Bacillus subtilis.</title>
        <authorList>
            <person name="Takami H."/>
            <person name="Nakasone K."/>
            <person name="Takaki Y."/>
            <person name="Maeno G."/>
            <person name="Sasaki R."/>
            <person name="Masui N."/>
            <person name="Fuji F."/>
            <person name="Hirama C."/>
            <person name="Nakamura Y."/>
            <person name="Ogasawara N."/>
            <person name="Kuhara S."/>
            <person name="Horikoshi K."/>
        </authorList>
    </citation>
    <scope>NUCLEOTIDE SEQUENCE</scope>
    <source>
        <strain evidence="1">AH-101</strain>
    </source>
</reference>
<proteinExistence type="predicted"/>
<organism evidence="1">
    <name type="scientific">Halalkalibacterium halodurans</name>
    <name type="common">Bacillus halodurans</name>
    <dbReference type="NCBI Taxonomy" id="86665"/>
    <lineage>
        <taxon>Bacteria</taxon>
        <taxon>Bacillati</taxon>
        <taxon>Bacillota</taxon>
        <taxon>Bacilli</taxon>
        <taxon>Bacillales</taxon>
        <taxon>Bacillaceae</taxon>
        <taxon>Halalkalibacterium (ex Joshi et al. 2022)</taxon>
    </lineage>
</organism>
<sequence>MITNIGQSTFENQLDSMVRECVKGKLETIMKEEMESFLRMNTQNEKTKRMVFTHASWIQDMADWRIYTFHEIAKMSFKPSCFLRTNVEKSG</sequence>
<dbReference type="EMBL" id="AB126505">
    <property type="protein sequence ID" value="BAD18197.1"/>
    <property type="molecule type" value="Genomic_DNA"/>
</dbReference>
<gene>
    <name evidence="1" type="ORF">BH9065401</name>
</gene>
<accession>Q75TW0</accession>
<evidence type="ECO:0000313" key="1">
    <source>
        <dbReference type="EMBL" id="BAD18197.1"/>
    </source>
</evidence>
<dbReference type="AlphaFoldDB" id="Q75TW0"/>